<dbReference type="CDD" id="cd00761">
    <property type="entry name" value="Glyco_tranf_GTA_type"/>
    <property type="match status" value="1"/>
</dbReference>
<dbReference type="Pfam" id="PF00535">
    <property type="entry name" value="Glycos_transf_2"/>
    <property type="match status" value="1"/>
</dbReference>
<reference evidence="4" key="2">
    <citation type="journal article" date="2021" name="PeerJ">
        <title>Extensive microbial diversity within the chicken gut microbiome revealed by metagenomics and culture.</title>
        <authorList>
            <person name="Gilroy R."/>
            <person name="Ravi A."/>
            <person name="Getino M."/>
            <person name="Pursley I."/>
            <person name="Horton D.L."/>
            <person name="Alikhan N.F."/>
            <person name="Baker D."/>
            <person name="Gharbi K."/>
            <person name="Hall N."/>
            <person name="Watson M."/>
            <person name="Adriaenssens E.M."/>
            <person name="Foster-Nyarko E."/>
            <person name="Jarju S."/>
            <person name="Secka A."/>
            <person name="Antonio M."/>
            <person name="Oren A."/>
            <person name="Chaudhuri R.R."/>
            <person name="La Ragione R."/>
            <person name="Hildebrand F."/>
            <person name="Pallen M.J."/>
        </authorList>
    </citation>
    <scope>NUCLEOTIDE SEQUENCE</scope>
    <source>
        <strain evidence="4">2478</strain>
    </source>
</reference>
<reference evidence="4" key="1">
    <citation type="submission" date="2020-10" db="EMBL/GenBank/DDBJ databases">
        <authorList>
            <person name="Gilroy R."/>
        </authorList>
    </citation>
    <scope>NUCLEOTIDE SEQUENCE</scope>
    <source>
        <strain evidence="4">2478</strain>
    </source>
</reference>
<evidence type="ECO:0000256" key="1">
    <source>
        <dbReference type="ARBA" id="ARBA00022676"/>
    </source>
</evidence>
<name>A0A9D9NLX7_9BACT</name>
<dbReference type="GO" id="GO:0016758">
    <property type="term" value="F:hexosyltransferase activity"/>
    <property type="evidence" value="ECO:0007669"/>
    <property type="project" value="UniProtKB-ARBA"/>
</dbReference>
<dbReference type="InterPro" id="IPR029044">
    <property type="entry name" value="Nucleotide-diphossugar_trans"/>
</dbReference>
<proteinExistence type="predicted"/>
<dbReference type="EMBL" id="JADILZ010000060">
    <property type="protein sequence ID" value="MBO8478579.1"/>
    <property type="molecule type" value="Genomic_DNA"/>
</dbReference>
<evidence type="ECO:0000256" key="2">
    <source>
        <dbReference type="ARBA" id="ARBA00022679"/>
    </source>
</evidence>
<evidence type="ECO:0000259" key="3">
    <source>
        <dbReference type="Pfam" id="PF00535"/>
    </source>
</evidence>
<dbReference type="SUPFAM" id="SSF53448">
    <property type="entry name" value="Nucleotide-diphospho-sugar transferases"/>
    <property type="match status" value="1"/>
</dbReference>
<dbReference type="PANTHER" id="PTHR22916">
    <property type="entry name" value="GLYCOSYLTRANSFERASE"/>
    <property type="match status" value="1"/>
</dbReference>
<keyword evidence="1" id="KW-0328">Glycosyltransferase</keyword>
<dbReference type="AlphaFoldDB" id="A0A9D9NLX7"/>
<feature type="domain" description="Glycosyltransferase 2-like" evidence="3">
    <location>
        <begin position="6"/>
        <end position="153"/>
    </location>
</feature>
<gene>
    <name evidence="4" type="ORF">IAB80_06805</name>
</gene>
<dbReference type="Proteomes" id="UP000823771">
    <property type="component" value="Unassembled WGS sequence"/>
</dbReference>
<dbReference type="InterPro" id="IPR001173">
    <property type="entry name" value="Glyco_trans_2-like"/>
</dbReference>
<evidence type="ECO:0000313" key="4">
    <source>
        <dbReference type="EMBL" id="MBO8478579.1"/>
    </source>
</evidence>
<sequence>MSPKVSVIIPVYKVEKFIARCAESLLSQTLENVEFIFVDDASPDGSIGLVEECMARHPERNARILVHPENKGLPAARNTGLAAASGEYVFHCDSDDYADLGMLESMYREAVRNDADIVWCDWYLTFGHNERYMTQPAYGSPMEALKGMLSGAMKFNVWNKFARRSLYTDNGITFPAGYGMGEDMTMMMLFACAKKVTYFPAAFYHYVKTNTEAFSRTYSDRHLAELRYNIDRIEQYMKTRFGGSLYTELAFLKLDAKFPFLLSGDSSKLKLWTEWYPEANRYIMRNRRISLRSRLLQWLAWKGQFWAVRLYGFVFNKVIYGIIYR</sequence>
<accession>A0A9D9NLX7</accession>
<keyword evidence="2" id="KW-0808">Transferase</keyword>
<dbReference type="PANTHER" id="PTHR22916:SF51">
    <property type="entry name" value="GLYCOSYLTRANSFERASE EPSH-RELATED"/>
    <property type="match status" value="1"/>
</dbReference>
<protein>
    <submittedName>
        <fullName evidence="4">Glycosyltransferase family 2 protein</fullName>
    </submittedName>
</protein>
<comment type="caution">
    <text evidence="4">The sequence shown here is derived from an EMBL/GenBank/DDBJ whole genome shotgun (WGS) entry which is preliminary data.</text>
</comment>
<evidence type="ECO:0000313" key="5">
    <source>
        <dbReference type="Proteomes" id="UP000823771"/>
    </source>
</evidence>
<organism evidence="4 5">
    <name type="scientific">Candidatus Cryptobacteroides excrementipullorum</name>
    <dbReference type="NCBI Taxonomy" id="2840761"/>
    <lineage>
        <taxon>Bacteria</taxon>
        <taxon>Pseudomonadati</taxon>
        <taxon>Bacteroidota</taxon>
        <taxon>Bacteroidia</taxon>
        <taxon>Bacteroidales</taxon>
        <taxon>Candidatus Cryptobacteroides</taxon>
    </lineage>
</organism>
<dbReference type="Gene3D" id="3.90.550.10">
    <property type="entry name" value="Spore Coat Polysaccharide Biosynthesis Protein SpsA, Chain A"/>
    <property type="match status" value="1"/>
</dbReference>